<dbReference type="EC" id="2.7.13.3" evidence="2"/>
<reference evidence="12" key="1">
    <citation type="submission" date="2023-07" db="EMBL/GenBank/DDBJ databases">
        <title>Functional and genomic diversity of the sorghum phyllosphere microbiome.</title>
        <authorList>
            <person name="Shade A."/>
        </authorList>
    </citation>
    <scope>NUCLEOTIDE SEQUENCE [LARGE SCALE GENOMIC DNA]</scope>
    <source>
        <strain evidence="12">SORGH_AS_0422</strain>
    </source>
</reference>
<evidence type="ECO:0000256" key="2">
    <source>
        <dbReference type="ARBA" id="ARBA00012438"/>
    </source>
</evidence>
<dbReference type="SUPFAM" id="SSF46689">
    <property type="entry name" value="Homeodomain-like"/>
    <property type="match status" value="1"/>
</dbReference>
<dbReference type="InterPro" id="IPR003594">
    <property type="entry name" value="HATPase_dom"/>
</dbReference>
<evidence type="ECO:0000256" key="7">
    <source>
        <dbReference type="PROSITE-ProRule" id="PRU00169"/>
    </source>
</evidence>
<organism evidence="11 12">
    <name type="scientific">Mucilaginibacter terrae</name>
    <dbReference type="NCBI Taxonomy" id="1955052"/>
    <lineage>
        <taxon>Bacteria</taxon>
        <taxon>Pseudomonadati</taxon>
        <taxon>Bacteroidota</taxon>
        <taxon>Sphingobacteriia</taxon>
        <taxon>Sphingobacteriales</taxon>
        <taxon>Sphingobacteriaceae</taxon>
        <taxon>Mucilaginibacter</taxon>
    </lineage>
</organism>
<dbReference type="InterPro" id="IPR036097">
    <property type="entry name" value="HisK_dim/P_sf"/>
</dbReference>
<feature type="modified residue" description="4-aspartylphosphate" evidence="7">
    <location>
        <position position="1177"/>
    </location>
</feature>
<evidence type="ECO:0000259" key="8">
    <source>
        <dbReference type="PROSITE" id="PS01124"/>
    </source>
</evidence>
<dbReference type="InterPro" id="IPR001789">
    <property type="entry name" value="Sig_transdc_resp-reg_receiver"/>
</dbReference>
<feature type="domain" description="Histidine kinase" evidence="9">
    <location>
        <begin position="850"/>
        <end position="1082"/>
    </location>
</feature>
<dbReference type="InterPro" id="IPR011006">
    <property type="entry name" value="CheY-like_superfamily"/>
</dbReference>
<keyword evidence="11" id="KW-0808">Transferase</keyword>
<dbReference type="Gene3D" id="1.10.287.130">
    <property type="match status" value="1"/>
</dbReference>
<evidence type="ECO:0000256" key="5">
    <source>
        <dbReference type="ARBA" id="ARBA00023125"/>
    </source>
</evidence>
<proteinExistence type="predicted"/>
<evidence type="ECO:0000256" key="4">
    <source>
        <dbReference type="ARBA" id="ARBA00023015"/>
    </source>
</evidence>
<dbReference type="Proteomes" id="UP001258315">
    <property type="component" value="Unassembled WGS sequence"/>
</dbReference>
<dbReference type="InterPro" id="IPR004358">
    <property type="entry name" value="Sig_transdc_His_kin-like_C"/>
</dbReference>
<evidence type="ECO:0000256" key="3">
    <source>
        <dbReference type="ARBA" id="ARBA00022553"/>
    </source>
</evidence>
<feature type="domain" description="Response regulatory" evidence="10">
    <location>
        <begin position="1129"/>
        <end position="1244"/>
    </location>
</feature>
<dbReference type="CDD" id="cd00082">
    <property type="entry name" value="HisKA"/>
    <property type="match status" value="1"/>
</dbReference>
<dbReference type="PROSITE" id="PS00041">
    <property type="entry name" value="HTH_ARAC_FAMILY_1"/>
    <property type="match status" value="1"/>
</dbReference>
<dbReference type="InterPro" id="IPR018062">
    <property type="entry name" value="HTH_AraC-typ_CS"/>
</dbReference>
<accession>A0ABU3GYS1</accession>
<gene>
    <name evidence="11" type="ORF">QE417_003990</name>
</gene>
<dbReference type="PROSITE" id="PS50109">
    <property type="entry name" value="HIS_KIN"/>
    <property type="match status" value="1"/>
</dbReference>
<comment type="caution">
    <text evidence="11">The sequence shown here is derived from an EMBL/GenBank/DDBJ whole genome shotgun (WGS) entry which is preliminary data.</text>
</comment>
<dbReference type="GO" id="GO:0016301">
    <property type="term" value="F:kinase activity"/>
    <property type="evidence" value="ECO:0007669"/>
    <property type="project" value="UniProtKB-KW"/>
</dbReference>
<keyword evidence="3 7" id="KW-0597">Phosphoprotein</keyword>
<dbReference type="PRINTS" id="PR00344">
    <property type="entry name" value="BCTRLSENSOR"/>
</dbReference>
<dbReference type="Pfam" id="PF02518">
    <property type="entry name" value="HATPase_c"/>
    <property type="match status" value="1"/>
</dbReference>
<name>A0ABU3GYS1_9SPHI</name>
<comment type="catalytic activity">
    <reaction evidence="1">
        <text>ATP + protein L-histidine = ADP + protein N-phospho-L-histidine.</text>
        <dbReference type="EC" id="2.7.13.3"/>
    </reaction>
</comment>
<evidence type="ECO:0000313" key="12">
    <source>
        <dbReference type="Proteomes" id="UP001258315"/>
    </source>
</evidence>
<dbReference type="Pfam" id="PF00512">
    <property type="entry name" value="HisKA"/>
    <property type="match status" value="1"/>
</dbReference>
<dbReference type="SUPFAM" id="SSF63829">
    <property type="entry name" value="Calcium-dependent phosphotriesterase"/>
    <property type="match status" value="1"/>
</dbReference>
<dbReference type="PANTHER" id="PTHR43547">
    <property type="entry name" value="TWO-COMPONENT HISTIDINE KINASE"/>
    <property type="match status" value="1"/>
</dbReference>
<dbReference type="InterPro" id="IPR013783">
    <property type="entry name" value="Ig-like_fold"/>
</dbReference>
<dbReference type="Pfam" id="PF07495">
    <property type="entry name" value="Y_Y_Y"/>
    <property type="match status" value="1"/>
</dbReference>
<dbReference type="SMART" id="SM00448">
    <property type="entry name" value="REC"/>
    <property type="match status" value="1"/>
</dbReference>
<dbReference type="Pfam" id="PF07494">
    <property type="entry name" value="Reg_prop"/>
    <property type="match status" value="3"/>
</dbReference>
<evidence type="ECO:0000313" key="11">
    <source>
        <dbReference type="EMBL" id="MDT3404918.1"/>
    </source>
</evidence>
<dbReference type="Gene3D" id="2.130.10.10">
    <property type="entry name" value="YVTN repeat-like/Quinoprotein amine dehydrogenase"/>
    <property type="match status" value="2"/>
</dbReference>
<dbReference type="InterPro" id="IPR011123">
    <property type="entry name" value="Y_Y_Y"/>
</dbReference>
<keyword evidence="5" id="KW-0238">DNA-binding</keyword>
<dbReference type="SMART" id="SM00387">
    <property type="entry name" value="HATPase_c"/>
    <property type="match status" value="1"/>
</dbReference>
<dbReference type="SMART" id="SM00342">
    <property type="entry name" value="HTH_ARAC"/>
    <property type="match status" value="1"/>
</dbReference>
<dbReference type="InterPro" id="IPR011110">
    <property type="entry name" value="Reg_prop"/>
</dbReference>
<evidence type="ECO:0000256" key="1">
    <source>
        <dbReference type="ARBA" id="ARBA00000085"/>
    </source>
</evidence>
<dbReference type="SMART" id="SM00388">
    <property type="entry name" value="HisKA"/>
    <property type="match status" value="1"/>
</dbReference>
<dbReference type="InterPro" id="IPR036890">
    <property type="entry name" value="HATPase_C_sf"/>
</dbReference>
<dbReference type="InterPro" id="IPR011047">
    <property type="entry name" value="Quinoprotein_ADH-like_sf"/>
</dbReference>
<dbReference type="Pfam" id="PF00072">
    <property type="entry name" value="Response_reg"/>
    <property type="match status" value="1"/>
</dbReference>
<dbReference type="SUPFAM" id="SSF55874">
    <property type="entry name" value="ATPase domain of HSP90 chaperone/DNA topoisomerase II/histidine kinase"/>
    <property type="match status" value="1"/>
</dbReference>
<dbReference type="InterPro" id="IPR005467">
    <property type="entry name" value="His_kinase_dom"/>
</dbReference>
<evidence type="ECO:0000259" key="9">
    <source>
        <dbReference type="PROSITE" id="PS50109"/>
    </source>
</evidence>
<dbReference type="Gene3D" id="3.30.565.10">
    <property type="entry name" value="Histidine kinase-like ATPase, C-terminal domain"/>
    <property type="match status" value="1"/>
</dbReference>
<dbReference type="Gene3D" id="1.10.10.60">
    <property type="entry name" value="Homeodomain-like"/>
    <property type="match status" value="1"/>
</dbReference>
<dbReference type="SUPFAM" id="SSF52172">
    <property type="entry name" value="CheY-like"/>
    <property type="match status" value="1"/>
</dbReference>
<dbReference type="SUPFAM" id="SSF47384">
    <property type="entry name" value="Homodimeric domain of signal transducing histidine kinase"/>
    <property type="match status" value="1"/>
</dbReference>
<sequence>MRGVVFSCFQILLQLSLVVAGSLFSVYAQHNNTLSFSRIDRNEGLSNSSVESIAQDSRGFIWFGTTDGLNRFDGAKMAVFRHVRGNQHSLSSNFIRKIFKDRSGRLWLGTSNGLNLFEPETNTFSSHIHRSAYVESKGDRINDIYEDADQALWVATGWGSISKVNVKERRFEDYYFRNTQSAPQNNSNVYCIAHRNVTSMWVGTQNGVRIFDIKSRKFIDPPYQLSKKIPYRIRTLAVTRSGQLWIGTEENGLFRANLADGKLEHFQYSPQNSGSLGSNRIISMAIGAKDQLYVGTVNGGFNVFNEENKSFVKYINDPALPNSISQRSVSAIFLDKQQNIWLGTPRGGVDVATTSRPKFDRYQHNPNRLSISYNDVKSFSEDEHGNIWIGTDGGGLNYFNRETGAFKAYRNIPGKSNTLGSDQVMSVLSDHAGRLWAGTFDGGLNLFDPTNGTFERFVHDSRNKASIASNLVEDILEDSKKRLWVCTYNGGLNLFDPQKKEFVLAGQGKTPDKQISGVKLLSVKEDRQGKLWIVTDDAGLNRYDPETGGVKHYFNKGLNSDLTAVFIDHYGRIWAGKNGLYLYHPDEDRFILYKDAGELKNEFIKGILESTPGELWISTTNGIYQFNILKKTLKNYNTNDGLQGMEFEFNSCLKARDGTMFFGGTNGFNAFKPDSIKLNNFMAPIYFTSLEIFNQKIKPAPNSVLSKDISYTGEIVLSPEQTSFGIEFALLNFVNPANNRYAYKLENFDRKWNDIGHLHHASYTNLDPGKYIFKVKAANNDGLWNPKVATLTVIISPPFYKTWWFALLTIATVLTILYLAYDFKKKLDHKTLIEKQKEEVLQLQLQFFTNISHEFRTPLSLIVGPLEALKNENSPVRQKKLYQVIDRNAQRLMRLVNELMDFRKLQSGVLRLSIRPYHASELFGNIAAEFENIAAQKEINFEVSVQNDIDTVWVDGDFVEKIIYNLLNNAFKYTEAGGVVNFNVWTSMKEHTAAFQNQLQFLHPVRAEKYLYIRVKDSGIGISPESIVHLFERYYRISNAHLGSGIGLAFVKSLTELHRGDIYVYSERHKGTELIIGLPYRKEDHEAGSMADAGYESLVRLESTADTTDFEIDDYANEVPASGKEEHDRILLVDDNLELRTFLKDVLEKHYHIMEANNGKEGLTLAKENYPDIILSDVMMPEMDGIEFCYQVKNDLDTSHIPFVMLTAKDAIESKIQGTQSGADVYLTKPLSMALLLATVKNILDQQKKSREHYIKDYFLGTKDLVQTTKDKEFLDHFSNILDQQITNSDLDMVHLSQEMGMSQSKLYQKIKKLSGQSIVEFVRSYRLKKAVQIMVHEDISINEVIYRVGIQTASHFAKIFKKEYGKTPSQFLNEIKGRA</sequence>
<protein>
    <recommendedName>
        <fullName evidence="2">histidine kinase</fullName>
        <ecNumber evidence="2">2.7.13.3</ecNumber>
    </recommendedName>
</protein>
<dbReference type="Gene3D" id="2.60.40.10">
    <property type="entry name" value="Immunoglobulins"/>
    <property type="match status" value="1"/>
</dbReference>
<dbReference type="PANTHER" id="PTHR43547:SF2">
    <property type="entry name" value="HYBRID SIGNAL TRANSDUCTION HISTIDINE KINASE C"/>
    <property type="match status" value="1"/>
</dbReference>
<dbReference type="SUPFAM" id="SSF50998">
    <property type="entry name" value="Quinoprotein alcohol dehydrogenase-like"/>
    <property type="match status" value="1"/>
</dbReference>
<evidence type="ECO:0000256" key="6">
    <source>
        <dbReference type="ARBA" id="ARBA00023163"/>
    </source>
</evidence>
<dbReference type="InterPro" id="IPR009057">
    <property type="entry name" value="Homeodomain-like_sf"/>
</dbReference>
<dbReference type="InterPro" id="IPR018060">
    <property type="entry name" value="HTH_AraC"/>
</dbReference>
<dbReference type="PROSITE" id="PS50110">
    <property type="entry name" value="RESPONSE_REGULATORY"/>
    <property type="match status" value="1"/>
</dbReference>
<dbReference type="InterPro" id="IPR015943">
    <property type="entry name" value="WD40/YVTN_repeat-like_dom_sf"/>
</dbReference>
<dbReference type="PROSITE" id="PS01124">
    <property type="entry name" value="HTH_ARAC_FAMILY_2"/>
    <property type="match status" value="1"/>
</dbReference>
<keyword evidence="11" id="KW-0418">Kinase</keyword>
<dbReference type="EMBL" id="JAVLVU010000001">
    <property type="protein sequence ID" value="MDT3404918.1"/>
    <property type="molecule type" value="Genomic_DNA"/>
</dbReference>
<dbReference type="Pfam" id="PF12833">
    <property type="entry name" value="HTH_18"/>
    <property type="match status" value="1"/>
</dbReference>
<keyword evidence="4" id="KW-0805">Transcription regulation</keyword>
<dbReference type="InterPro" id="IPR003661">
    <property type="entry name" value="HisK_dim/P_dom"/>
</dbReference>
<keyword evidence="12" id="KW-1185">Reference proteome</keyword>
<evidence type="ECO:0000259" key="10">
    <source>
        <dbReference type="PROSITE" id="PS50110"/>
    </source>
</evidence>
<dbReference type="Gene3D" id="3.40.50.2300">
    <property type="match status" value="1"/>
</dbReference>
<keyword evidence="6" id="KW-0804">Transcription</keyword>
<dbReference type="CDD" id="cd00146">
    <property type="entry name" value="PKD"/>
    <property type="match status" value="1"/>
</dbReference>
<feature type="domain" description="HTH araC/xylS-type" evidence="8">
    <location>
        <begin position="1276"/>
        <end position="1375"/>
    </location>
</feature>